<dbReference type="InterPro" id="IPR000073">
    <property type="entry name" value="AB_hydrolase_1"/>
</dbReference>
<dbReference type="RefSeq" id="WP_167834183.1">
    <property type="nucleotide sequence ID" value="NZ_JAAVUM010000020.1"/>
</dbReference>
<accession>A0A846TLI1</accession>
<keyword evidence="1 3" id="KW-0378">Hydrolase</keyword>
<dbReference type="PANTHER" id="PTHR43798">
    <property type="entry name" value="MONOACYLGLYCEROL LIPASE"/>
    <property type="match status" value="1"/>
</dbReference>
<comment type="caution">
    <text evidence="3">The sequence shown here is derived from an EMBL/GenBank/DDBJ whole genome shotgun (WGS) entry which is preliminary data.</text>
</comment>
<protein>
    <submittedName>
        <fullName evidence="3">Alpha/beta hydrolase</fullName>
    </submittedName>
</protein>
<evidence type="ECO:0000256" key="1">
    <source>
        <dbReference type="ARBA" id="ARBA00022801"/>
    </source>
</evidence>
<feature type="domain" description="AB hydrolase-1" evidence="2">
    <location>
        <begin position="25"/>
        <end position="129"/>
    </location>
</feature>
<name>A0A846TLI1_9BACI</name>
<dbReference type="SUPFAM" id="SSF53474">
    <property type="entry name" value="alpha/beta-Hydrolases"/>
    <property type="match status" value="1"/>
</dbReference>
<gene>
    <name evidence="3" type="ORF">GWK17_20430</name>
</gene>
<dbReference type="GO" id="GO:0016020">
    <property type="term" value="C:membrane"/>
    <property type="evidence" value="ECO:0007669"/>
    <property type="project" value="TreeGrafter"/>
</dbReference>
<sequence>MLTERKIQLPNSIGLNVKYSSVNKPAILFLHFSGGTLNMWDGILPMFSEEYRVIAPDFRGHGKSDKPLTGYHIDDFAHDLYLLLQALDVRSCHIVGSSMGAEIGLSFAASYPEMVKSIVCEGALYNEFGEYGIFNGTAEEIVAEKEKQRKKLLERRMPEHPTLADFLTKVKEPIERMGIMNEHFLSYLESTAEELDDGTVTSHYRNHVRMEYMERYWNLQF</sequence>
<dbReference type="InterPro" id="IPR050266">
    <property type="entry name" value="AB_hydrolase_sf"/>
</dbReference>
<dbReference type="PRINTS" id="PR00111">
    <property type="entry name" value="ABHYDROLASE"/>
</dbReference>
<dbReference type="Pfam" id="PF00561">
    <property type="entry name" value="Abhydrolase_1"/>
    <property type="match status" value="1"/>
</dbReference>
<evidence type="ECO:0000259" key="2">
    <source>
        <dbReference type="Pfam" id="PF00561"/>
    </source>
</evidence>
<dbReference type="PANTHER" id="PTHR43798:SF31">
    <property type="entry name" value="AB HYDROLASE SUPERFAMILY PROTEIN YCLE"/>
    <property type="match status" value="1"/>
</dbReference>
<evidence type="ECO:0000313" key="4">
    <source>
        <dbReference type="Proteomes" id="UP000587942"/>
    </source>
</evidence>
<dbReference type="GO" id="GO:0016787">
    <property type="term" value="F:hydrolase activity"/>
    <property type="evidence" value="ECO:0007669"/>
    <property type="project" value="UniProtKB-KW"/>
</dbReference>
<organism evidence="3 4">
    <name type="scientific">Mesobacillus selenatarsenatis</name>
    <dbReference type="NCBI Taxonomy" id="388741"/>
    <lineage>
        <taxon>Bacteria</taxon>
        <taxon>Bacillati</taxon>
        <taxon>Bacillota</taxon>
        <taxon>Bacilli</taxon>
        <taxon>Bacillales</taxon>
        <taxon>Bacillaceae</taxon>
        <taxon>Mesobacillus</taxon>
    </lineage>
</organism>
<dbReference type="AlphaFoldDB" id="A0A846TLI1"/>
<evidence type="ECO:0000313" key="3">
    <source>
        <dbReference type="EMBL" id="NKE07820.1"/>
    </source>
</evidence>
<proteinExistence type="predicted"/>
<reference evidence="3 4" key="1">
    <citation type="submission" date="2020-03" db="EMBL/GenBank/DDBJ databases">
        <authorList>
            <person name="Sun Q."/>
        </authorList>
    </citation>
    <scope>NUCLEOTIDE SEQUENCE [LARGE SCALE GENOMIC DNA]</scope>
    <source>
        <strain evidence="3 4">KACC 21451</strain>
    </source>
</reference>
<dbReference type="InterPro" id="IPR029058">
    <property type="entry name" value="AB_hydrolase_fold"/>
</dbReference>
<dbReference type="Proteomes" id="UP000587942">
    <property type="component" value="Unassembled WGS sequence"/>
</dbReference>
<dbReference type="EMBL" id="JAAVUM010000020">
    <property type="protein sequence ID" value="NKE07820.1"/>
    <property type="molecule type" value="Genomic_DNA"/>
</dbReference>
<dbReference type="Gene3D" id="3.40.50.1820">
    <property type="entry name" value="alpha/beta hydrolase"/>
    <property type="match status" value="1"/>
</dbReference>